<sequence length="243" mass="24557">MTWHHGEFRSIGTSLTRSYRWLAVGLAGAAIMLLVGTAVSSGMAQAATARSLEVRALAVAENSSRVGIGATGIDLADARGTSAASAAQAELDRASSLLVVSEGKAQEASRTALAAGVADLEASLDERSGSLHRDAVQTLRELQKTVGAETLAWEAAEAARIAAEAAQAAEAARVEAERQAAAASEAASSSWTESSSSEATPAASAAAPAPSAPTPPANDDCGPCPGATLVPIEWEGQTYWGCP</sequence>
<dbReference type="EMBL" id="JACCBI010000001">
    <property type="protein sequence ID" value="NYD68821.1"/>
    <property type="molecule type" value="Genomic_DNA"/>
</dbReference>
<proteinExistence type="predicted"/>
<feature type="transmembrane region" description="Helical" evidence="2">
    <location>
        <begin position="21"/>
        <end position="44"/>
    </location>
</feature>
<feature type="region of interest" description="Disordered" evidence="1">
    <location>
        <begin position="184"/>
        <end position="220"/>
    </location>
</feature>
<evidence type="ECO:0000313" key="3">
    <source>
        <dbReference type="EMBL" id="NYD68821.1"/>
    </source>
</evidence>
<keyword evidence="3" id="KW-0378">Hydrolase</keyword>
<accession>A0A4Q2LZW9</accession>
<reference evidence="3 7" key="2">
    <citation type="submission" date="2020-07" db="EMBL/GenBank/DDBJ databases">
        <title>Sequencing the genomes of 1000 actinobacteria strains.</title>
        <authorList>
            <person name="Klenk H.-P."/>
        </authorList>
    </citation>
    <scope>NUCLEOTIDE SEQUENCE [LARGE SCALE GENOMIC DNA]</scope>
    <source>
        <strain evidence="3 7">DSM 23870</strain>
    </source>
</reference>
<organism evidence="4 6">
    <name type="scientific">Agromyces atrinae</name>
    <dbReference type="NCBI Taxonomy" id="592376"/>
    <lineage>
        <taxon>Bacteria</taxon>
        <taxon>Bacillati</taxon>
        <taxon>Actinomycetota</taxon>
        <taxon>Actinomycetes</taxon>
        <taxon>Micrococcales</taxon>
        <taxon>Microbacteriaceae</taxon>
        <taxon>Agromyces</taxon>
    </lineage>
</organism>
<keyword evidence="2" id="KW-0472">Membrane</keyword>
<dbReference type="Proteomes" id="UP000581087">
    <property type="component" value="Unassembled WGS sequence"/>
</dbReference>
<evidence type="ECO:0000256" key="1">
    <source>
        <dbReference type="SAM" id="MobiDB-lite"/>
    </source>
</evidence>
<dbReference type="EMBL" id="SDPM01000007">
    <property type="protein sequence ID" value="RXZ85804.1"/>
    <property type="molecule type" value="Genomic_DNA"/>
</dbReference>
<dbReference type="RefSeq" id="WP_129176044.1">
    <property type="nucleotide sequence ID" value="NZ_JACCBI010000001.1"/>
</dbReference>
<dbReference type="GO" id="GO:0003678">
    <property type="term" value="F:DNA helicase activity"/>
    <property type="evidence" value="ECO:0007669"/>
    <property type="project" value="UniProtKB-EC"/>
</dbReference>
<evidence type="ECO:0000313" key="7">
    <source>
        <dbReference type="Proteomes" id="UP000581087"/>
    </source>
</evidence>
<feature type="compositionally biased region" description="Low complexity" evidence="1">
    <location>
        <begin position="184"/>
        <end position="209"/>
    </location>
</feature>
<evidence type="ECO:0000313" key="5">
    <source>
        <dbReference type="EMBL" id="RXZ85804.1"/>
    </source>
</evidence>
<evidence type="ECO:0000313" key="4">
    <source>
        <dbReference type="EMBL" id="RXZ85115.1"/>
    </source>
</evidence>
<dbReference type="AlphaFoldDB" id="A0A4Q2LZW9"/>
<evidence type="ECO:0000313" key="6">
    <source>
        <dbReference type="Proteomes" id="UP000292686"/>
    </source>
</evidence>
<evidence type="ECO:0000256" key="2">
    <source>
        <dbReference type="SAM" id="Phobius"/>
    </source>
</evidence>
<dbReference type="EMBL" id="SDPM01000013">
    <property type="protein sequence ID" value="RXZ85115.1"/>
    <property type="molecule type" value="Genomic_DNA"/>
</dbReference>
<keyword evidence="2" id="KW-1133">Transmembrane helix</keyword>
<protein>
    <submittedName>
        <fullName evidence="3">SWI/SNF-related matrix-associated actin-dependent regulator 1 of chromatin subfamily A</fullName>
        <ecNumber evidence="3">3.6.4.12</ecNumber>
    </submittedName>
</protein>
<dbReference type="Proteomes" id="UP000292686">
    <property type="component" value="Unassembled WGS sequence"/>
</dbReference>
<keyword evidence="2" id="KW-0812">Transmembrane</keyword>
<name>A0A4Q2LZW9_9MICO</name>
<dbReference type="GO" id="GO:0016787">
    <property type="term" value="F:hydrolase activity"/>
    <property type="evidence" value="ECO:0007669"/>
    <property type="project" value="UniProtKB-KW"/>
</dbReference>
<gene>
    <name evidence="3" type="ORF">BJ972_003340</name>
    <name evidence="5" type="ORF">ESP50_13495</name>
    <name evidence="4" type="ORF">ESP50_17250</name>
</gene>
<dbReference type="EC" id="3.6.4.12" evidence="3"/>
<reference evidence="4 6" key="1">
    <citation type="submission" date="2019-01" db="EMBL/GenBank/DDBJ databases">
        <title>Agromyces.</title>
        <authorList>
            <person name="Li J."/>
        </authorList>
    </citation>
    <scope>NUCLEOTIDE SEQUENCE [LARGE SCALE GENOMIC DNA]</scope>
    <source>
        <strain evidence="4 6">DSM 23870</strain>
    </source>
</reference>
<comment type="caution">
    <text evidence="4">The sequence shown here is derived from an EMBL/GenBank/DDBJ whole genome shotgun (WGS) entry which is preliminary data.</text>
</comment>
<keyword evidence="6" id="KW-1185">Reference proteome</keyword>